<dbReference type="InterPro" id="IPR003961">
    <property type="entry name" value="FN3_dom"/>
</dbReference>
<dbReference type="Gene3D" id="3.80.10.10">
    <property type="entry name" value="Ribonuclease Inhibitor"/>
    <property type="match status" value="1"/>
</dbReference>
<gene>
    <name evidence="4" type="ORF">LV89_01354</name>
</gene>
<dbReference type="SUPFAM" id="SSF52058">
    <property type="entry name" value="L domain-like"/>
    <property type="match status" value="1"/>
</dbReference>
<keyword evidence="5" id="KW-1185">Reference proteome</keyword>
<dbReference type="InterPro" id="IPR013783">
    <property type="entry name" value="Ig-like_fold"/>
</dbReference>
<dbReference type="EMBL" id="QGGO01000005">
    <property type="protein sequence ID" value="PWK27947.1"/>
    <property type="molecule type" value="Genomic_DNA"/>
</dbReference>
<keyword evidence="2" id="KW-0677">Repeat</keyword>
<dbReference type="InterPro" id="IPR032675">
    <property type="entry name" value="LRR_dom_sf"/>
</dbReference>
<dbReference type="PROSITE" id="PS51257">
    <property type="entry name" value="PROKAR_LIPOPROTEIN"/>
    <property type="match status" value="1"/>
</dbReference>
<dbReference type="InterPro" id="IPR036116">
    <property type="entry name" value="FN3_sf"/>
</dbReference>
<dbReference type="OrthoDB" id="3179827at2"/>
<dbReference type="PANTHER" id="PTHR47566:SF1">
    <property type="entry name" value="PROTEIN NUD1"/>
    <property type="match status" value="1"/>
</dbReference>
<evidence type="ECO:0000256" key="1">
    <source>
        <dbReference type="ARBA" id="ARBA00022614"/>
    </source>
</evidence>
<reference evidence="4 5" key="1">
    <citation type="submission" date="2018-05" db="EMBL/GenBank/DDBJ databases">
        <title>Genomic Encyclopedia of Archaeal and Bacterial Type Strains, Phase II (KMG-II): from individual species to whole genera.</title>
        <authorList>
            <person name="Goeker M."/>
        </authorList>
    </citation>
    <scope>NUCLEOTIDE SEQUENCE [LARGE SCALE GENOMIC DNA]</scope>
    <source>
        <strain evidence="4 5">DSM 22214</strain>
    </source>
</reference>
<comment type="caution">
    <text evidence="4">The sequence shown here is derived from an EMBL/GenBank/DDBJ whole genome shotgun (WGS) entry which is preliminary data.</text>
</comment>
<evidence type="ECO:0000313" key="4">
    <source>
        <dbReference type="EMBL" id="PWK27947.1"/>
    </source>
</evidence>
<evidence type="ECO:0000259" key="3">
    <source>
        <dbReference type="PROSITE" id="PS50853"/>
    </source>
</evidence>
<protein>
    <recommendedName>
        <fullName evidence="3">Fibronectin type-III domain-containing protein</fullName>
    </recommendedName>
</protein>
<proteinExistence type="predicted"/>
<dbReference type="CDD" id="cd00063">
    <property type="entry name" value="FN3"/>
    <property type="match status" value="1"/>
</dbReference>
<keyword evidence="1" id="KW-0433">Leucine-rich repeat</keyword>
<accession>A0A316EGT1</accession>
<dbReference type="SUPFAM" id="SSF49265">
    <property type="entry name" value="Fibronectin type III"/>
    <property type="match status" value="1"/>
</dbReference>
<evidence type="ECO:0000313" key="5">
    <source>
        <dbReference type="Proteomes" id="UP000245489"/>
    </source>
</evidence>
<dbReference type="Proteomes" id="UP000245489">
    <property type="component" value="Unassembled WGS sequence"/>
</dbReference>
<dbReference type="Gene3D" id="2.60.40.10">
    <property type="entry name" value="Immunoglobulins"/>
    <property type="match status" value="1"/>
</dbReference>
<dbReference type="AlphaFoldDB" id="A0A316EGT1"/>
<dbReference type="PROSITE" id="PS50853">
    <property type="entry name" value="FN3"/>
    <property type="match status" value="1"/>
</dbReference>
<dbReference type="RefSeq" id="WP_109742109.1">
    <property type="nucleotide sequence ID" value="NZ_QGGO01000005.1"/>
</dbReference>
<dbReference type="PANTHER" id="PTHR47566">
    <property type="match status" value="1"/>
</dbReference>
<organism evidence="4 5">
    <name type="scientific">Arcicella aurantiaca</name>
    <dbReference type="NCBI Taxonomy" id="591202"/>
    <lineage>
        <taxon>Bacteria</taxon>
        <taxon>Pseudomonadati</taxon>
        <taxon>Bacteroidota</taxon>
        <taxon>Cytophagia</taxon>
        <taxon>Cytophagales</taxon>
        <taxon>Flectobacillaceae</taxon>
        <taxon>Arcicella</taxon>
    </lineage>
</organism>
<sequence>MNITTKTNQLVLALIVSFFSILMACKSKEEPAPINQPPGNFNITSTLSTNGQDVILKWTKSKDPDGDIVTYSVVYNDTLTRNLSDTTYTIKNLPFETEIKGSVVAKDTKGSKTVSNFNVKTGADYVLIPDANFEKWLIALKIDDVSDGKVLKSSVLKVTSLNVSDTSNDNIDPINSLTGIEAFINLETLWFSKNLVKSIDISKNIALSSIRCWSNQLTSLDISKNIKLTDLYCFENQLSQLDISQNTALILVQIDKNKLTTLDVSKNIALAGLTCQGNQLTTLDMSKNINLQLLRCNNNQLKNLDVSKNTNLTILDCFTNKLSSIDISKNNKLIELYCHENLITNLDLTQNTLLEILLCNNNSLNELDIKKNLKVTSLFCNNNKIQTICVNNLSQVKTTWQKDLTATYKVCP</sequence>
<dbReference type="GO" id="GO:0035591">
    <property type="term" value="F:signaling adaptor activity"/>
    <property type="evidence" value="ECO:0007669"/>
    <property type="project" value="TreeGrafter"/>
</dbReference>
<evidence type="ECO:0000256" key="2">
    <source>
        <dbReference type="ARBA" id="ARBA00022737"/>
    </source>
</evidence>
<feature type="domain" description="Fibronectin type-III" evidence="3">
    <location>
        <begin position="37"/>
        <end position="124"/>
    </location>
</feature>
<name>A0A316EGT1_9BACT</name>
<dbReference type="Pfam" id="PF00041">
    <property type="entry name" value="fn3"/>
    <property type="match status" value="1"/>
</dbReference>
<dbReference type="InterPro" id="IPR052574">
    <property type="entry name" value="CDIRP"/>
</dbReference>